<accession>A0ABV2ND62</accession>
<gene>
    <name evidence="1" type="ORF">ABIC20_001689</name>
</gene>
<proteinExistence type="predicted"/>
<protein>
    <submittedName>
        <fullName evidence="1">Uncharacterized protein</fullName>
    </submittedName>
</protein>
<organism evidence="1 2">
    <name type="scientific">Methylobacterium radiotolerans</name>
    <dbReference type="NCBI Taxonomy" id="31998"/>
    <lineage>
        <taxon>Bacteria</taxon>
        <taxon>Pseudomonadati</taxon>
        <taxon>Pseudomonadota</taxon>
        <taxon>Alphaproteobacteria</taxon>
        <taxon>Hyphomicrobiales</taxon>
        <taxon>Methylobacteriaceae</taxon>
        <taxon>Methylobacterium</taxon>
    </lineage>
</organism>
<evidence type="ECO:0000313" key="1">
    <source>
        <dbReference type="EMBL" id="MET3864380.1"/>
    </source>
</evidence>
<sequence length="100" mass="10877">MLSSPCDTTLSTWPAVVGRGAEAMGDHVETAAFEIPKGVQASLAHLRTETVTRLDGRIDRLDLGMREDDRNAAGMRAISRVTAVTSSRESARARNASWHR</sequence>
<evidence type="ECO:0000313" key="2">
    <source>
        <dbReference type="Proteomes" id="UP001549119"/>
    </source>
</evidence>
<name>A0ABV2ND62_9HYPH</name>
<reference evidence="1 2" key="1">
    <citation type="submission" date="2024-06" db="EMBL/GenBank/DDBJ databases">
        <title>Genomics of switchgrass bacterial isolates.</title>
        <authorList>
            <person name="Shade A."/>
        </authorList>
    </citation>
    <scope>NUCLEOTIDE SEQUENCE [LARGE SCALE GENOMIC DNA]</scope>
    <source>
        <strain evidence="1 2">PvP084</strain>
    </source>
</reference>
<dbReference type="Proteomes" id="UP001549119">
    <property type="component" value="Unassembled WGS sequence"/>
</dbReference>
<keyword evidence="2" id="KW-1185">Reference proteome</keyword>
<dbReference type="RefSeq" id="WP_182177406.1">
    <property type="nucleotide sequence ID" value="NZ_CAJCKR010000001.1"/>
</dbReference>
<dbReference type="EMBL" id="JBEPNW010000002">
    <property type="protein sequence ID" value="MET3864380.1"/>
    <property type="molecule type" value="Genomic_DNA"/>
</dbReference>
<comment type="caution">
    <text evidence="1">The sequence shown here is derived from an EMBL/GenBank/DDBJ whole genome shotgun (WGS) entry which is preliminary data.</text>
</comment>